<keyword evidence="5" id="KW-0539">Nucleus</keyword>
<dbReference type="PROSITE" id="PS50888">
    <property type="entry name" value="BHLH"/>
    <property type="match status" value="1"/>
</dbReference>
<proteinExistence type="predicted"/>
<protein>
    <recommendedName>
        <fullName evidence="7">BHLH domain-containing protein</fullName>
    </recommendedName>
</protein>
<accession>A0A5J5B636</accession>
<keyword evidence="9" id="KW-1185">Reference proteome</keyword>
<dbReference type="SUPFAM" id="SSF47459">
    <property type="entry name" value="HLH, helix-loop-helix DNA-binding domain"/>
    <property type="match status" value="1"/>
</dbReference>
<keyword evidence="2" id="KW-0805">Transcription regulation</keyword>
<dbReference type="PANTHER" id="PTHR11969:SF54">
    <property type="entry name" value="MAD-LIKE PROTEIN 1"/>
    <property type="match status" value="1"/>
</dbReference>
<dbReference type="Gene3D" id="4.10.280.10">
    <property type="entry name" value="Helix-loop-helix DNA-binding domain"/>
    <property type="match status" value="1"/>
</dbReference>
<evidence type="ECO:0000259" key="7">
    <source>
        <dbReference type="PROSITE" id="PS50888"/>
    </source>
</evidence>
<evidence type="ECO:0000256" key="6">
    <source>
        <dbReference type="SAM" id="MobiDB-lite"/>
    </source>
</evidence>
<evidence type="ECO:0000256" key="1">
    <source>
        <dbReference type="ARBA" id="ARBA00004123"/>
    </source>
</evidence>
<evidence type="ECO:0000256" key="4">
    <source>
        <dbReference type="ARBA" id="ARBA00023163"/>
    </source>
</evidence>
<organism evidence="8 9">
    <name type="scientific">Nyssa sinensis</name>
    <dbReference type="NCBI Taxonomy" id="561372"/>
    <lineage>
        <taxon>Eukaryota</taxon>
        <taxon>Viridiplantae</taxon>
        <taxon>Streptophyta</taxon>
        <taxon>Embryophyta</taxon>
        <taxon>Tracheophyta</taxon>
        <taxon>Spermatophyta</taxon>
        <taxon>Magnoliopsida</taxon>
        <taxon>eudicotyledons</taxon>
        <taxon>Gunneridae</taxon>
        <taxon>Pentapetalae</taxon>
        <taxon>asterids</taxon>
        <taxon>Cornales</taxon>
        <taxon>Nyssaceae</taxon>
        <taxon>Nyssa</taxon>
    </lineage>
</organism>
<feature type="domain" description="BHLH" evidence="7">
    <location>
        <begin position="139"/>
        <end position="190"/>
    </location>
</feature>
<feature type="compositionally biased region" description="Basic residues" evidence="6">
    <location>
        <begin position="120"/>
        <end position="132"/>
    </location>
</feature>
<evidence type="ECO:0000313" key="8">
    <source>
        <dbReference type="EMBL" id="KAA8537292.1"/>
    </source>
</evidence>
<comment type="subcellular location">
    <subcellularLocation>
        <location evidence="1">Nucleus</location>
    </subcellularLocation>
</comment>
<dbReference type="GO" id="GO:0005634">
    <property type="term" value="C:nucleus"/>
    <property type="evidence" value="ECO:0007669"/>
    <property type="project" value="UniProtKB-SubCell"/>
</dbReference>
<dbReference type="GO" id="GO:0046983">
    <property type="term" value="F:protein dimerization activity"/>
    <property type="evidence" value="ECO:0007669"/>
    <property type="project" value="InterPro"/>
</dbReference>
<evidence type="ECO:0000256" key="2">
    <source>
        <dbReference type="ARBA" id="ARBA00023015"/>
    </source>
</evidence>
<dbReference type="AlphaFoldDB" id="A0A5J5B636"/>
<evidence type="ECO:0000256" key="5">
    <source>
        <dbReference type="ARBA" id="ARBA00023242"/>
    </source>
</evidence>
<dbReference type="SMART" id="SM00353">
    <property type="entry name" value="HLH"/>
    <property type="match status" value="1"/>
</dbReference>
<keyword evidence="4" id="KW-0804">Transcription</keyword>
<name>A0A5J5B636_9ASTE</name>
<dbReference type="EMBL" id="CM018038">
    <property type="protein sequence ID" value="KAA8537292.1"/>
    <property type="molecule type" value="Genomic_DNA"/>
</dbReference>
<dbReference type="InterPro" id="IPR054502">
    <property type="entry name" value="bHLH-TF_ACT-like_plant"/>
</dbReference>
<sequence length="309" mass="35266">MISPEGGSIRNTVVSCCQEGERMDFESVVFQQDMFGYDTKDLYNLLEGNWSCDFDLIEENVSFHNLENYQVPSCQYENWTCSPPSMVPHLLLQHPPPPNVANAIIPEEYSQHVQNTSSSRPKRRSSKSKKNKNKEEIENQRMTHITIERNRRKQMNDYLSELRALMPDSYVPKADQASIVGGAINYVKELEQRLQSLGGQEHIKQMLETDSVAMDDPSDENQIEVSLVESHGNLKIRWKRRPKQLLKLVSGLESLGLTILHLNVTTVDQMVLYSLSIKLEDDCKLTSVEEISAAVNKMLGRIQEEALLI</sequence>
<dbReference type="InterPro" id="IPR011598">
    <property type="entry name" value="bHLH_dom"/>
</dbReference>
<dbReference type="GO" id="GO:0000981">
    <property type="term" value="F:DNA-binding transcription factor activity, RNA polymerase II-specific"/>
    <property type="evidence" value="ECO:0007669"/>
    <property type="project" value="TreeGrafter"/>
</dbReference>
<gene>
    <name evidence="8" type="ORF">F0562_027021</name>
</gene>
<reference evidence="8 9" key="1">
    <citation type="submission" date="2019-09" db="EMBL/GenBank/DDBJ databases">
        <title>A chromosome-level genome assembly of the Chinese tupelo Nyssa sinensis.</title>
        <authorList>
            <person name="Yang X."/>
            <person name="Kang M."/>
            <person name="Yang Y."/>
            <person name="Xiong H."/>
            <person name="Wang M."/>
            <person name="Zhang Z."/>
            <person name="Wang Z."/>
            <person name="Wu H."/>
            <person name="Ma T."/>
            <person name="Liu J."/>
            <person name="Xi Z."/>
        </authorList>
    </citation>
    <scope>NUCLEOTIDE SEQUENCE [LARGE SCALE GENOMIC DNA]</scope>
    <source>
        <strain evidence="8">J267</strain>
        <tissue evidence="8">Leaf</tissue>
    </source>
</reference>
<dbReference type="Pfam" id="PF22754">
    <property type="entry name" value="bHLH-TF_ACT-like_plant"/>
    <property type="match status" value="1"/>
</dbReference>
<evidence type="ECO:0000256" key="3">
    <source>
        <dbReference type="ARBA" id="ARBA00023125"/>
    </source>
</evidence>
<evidence type="ECO:0000313" key="9">
    <source>
        <dbReference type="Proteomes" id="UP000325577"/>
    </source>
</evidence>
<dbReference type="InterPro" id="IPR036638">
    <property type="entry name" value="HLH_DNA-bd_sf"/>
</dbReference>
<feature type="region of interest" description="Disordered" evidence="6">
    <location>
        <begin position="111"/>
        <end position="140"/>
    </location>
</feature>
<dbReference type="Proteomes" id="UP000325577">
    <property type="component" value="Linkage Group LG15"/>
</dbReference>
<dbReference type="PANTHER" id="PTHR11969">
    <property type="entry name" value="MAX DIMERIZATION, MAD"/>
    <property type="match status" value="1"/>
</dbReference>
<dbReference type="GO" id="GO:0000978">
    <property type="term" value="F:RNA polymerase II cis-regulatory region sequence-specific DNA binding"/>
    <property type="evidence" value="ECO:0007669"/>
    <property type="project" value="TreeGrafter"/>
</dbReference>
<keyword evidence="3" id="KW-0238">DNA-binding</keyword>
<dbReference type="Pfam" id="PF00010">
    <property type="entry name" value="HLH"/>
    <property type="match status" value="1"/>
</dbReference>
<dbReference type="OrthoDB" id="684567at2759"/>